<dbReference type="InterPro" id="IPR004606">
    <property type="entry name" value="Mop_domain"/>
</dbReference>
<dbReference type="Pfam" id="PF03459">
    <property type="entry name" value="TOBE"/>
    <property type="match status" value="2"/>
</dbReference>
<protein>
    <recommendedName>
        <fullName evidence="3">Mop domain-containing protein</fullName>
    </recommendedName>
</protein>
<dbReference type="PANTHER" id="PTHR30432">
    <property type="entry name" value="TRANSCRIPTIONAL REGULATOR MODE"/>
    <property type="match status" value="1"/>
</dbReference>
<evidence type="ECO:0000256" key="1">
    <source>
        <dbReference type="ARBA" id="ARBA00022505"/>
    </source>
</evidence>
<dbReference type="SUPFAM" id="SSF50331">
    <property type="entry name" value="MOP-like"/>
    <property type="match status" value="2"/>
</dbReference>
<dbReference type="InterPro" id="IPR051815">
    <property type="entry name" value="Molybdate_resp_trans_reg"/>
</dbReference>
<gene>
    <name evidence="4" type="ORF">CAY53_03330</name>
</gene>
<keyword evidence="1 2" id="KW-0500">Molybdenum</keyword>
<evidence type="ECO:0000256" key="2">
    <source>
        <dbReference type="PROSITE-ProRule" id="PRU01213"/>
    </source>
</evidence>
<dbReference type="AlphaFoldDB" id="A0A2L1GLT3"/>
<sequence>MNISARNIWPGTVTHIETGAVNDVVSVKLRGGAVVTSVITKNSVQRLGLKEGSQAMVVIKASSVMLGLDIQPAKISARNVLPGTVKAIEPGVVNDVVTVDLAGGDLLCSVITANSVKRLDLAPGKLVVGIIKASEVMLATE</sequence>
<evidence type="ECO:0000259" key="3">
    <source>
        <dbReference type="PROSITE" id="PS51866"/>
    </source>
</evidence>
<dbReference type="InterPro" id="IPR005116">
    <property type="entry name" value="Transp-assoc_OB_typ1"/>
</dbReference>
<organism evidence="4 5">
    <name type="scientific">Desulfobulbus oralis</name>
    <dbReference type="NCBI Taxonomy" id="1986146"/>
    <lineage>
        <taxon>Bacteria</taxon>
        <taxon>Pseudomonadati</taxon>
        <taxon>Thermodesulfobacteriota</taxon>
        <taxon>Desulfobulbia</taxon>
        <taxon>Desulfobulbales</taxon>
        <taxon>Desulfobulbaceae</taxon>
        <taxon>Desulfobulbus</taxon>
    </lineage>
</organism>
<dbReference type="RefSeq" id="WP_017865434.1">
    <property type="nucleotide sequence ID" value="NZ_CP021255.1"/>
</dbReference>
<dbReference type="PROSITE" id="PS51866">
    <property type="entry name" value="MOP"/>
    <property type="match status" value="2"/>
</dbReference>
<dbReference type="EMBL" id="CP021255">
    <property type="protein sequence ID" value="AVD70635.1"/>
    <property type="molecule type" value="Genomic_DNA"/>
</dbReference>
<dbReference type="InterPro" id="IPR008995">
    <property type="entry name" value="Mo/tungstate-bd_C_term_dom"/>
</dbReference>
<dbReference type="GO" id="GO:0015689">
    <property type="term" value="P:molybdate ion transport"/>
    <property type="evidence" value="ECO:0007669"/>
    <property type="project" value="InterPro"/>
</dbReference>
<keyword evidence="5" id="KW-1185">Reference proteome</keyword>
<proteinExistence type="predicted"/>
<feature type="domain" description="Mop" evidence="3">
    <location>
        <begin position="2"/>
        <end position="68"/>
    </location>
</feature>
<dbReference type="Proteomes" id="UP000239867">
    <property type="component" value="Chromosome"/>
</dbReference>
<dbReference type="KEGG" id="deo:CAY53_03330"/>
<evidence type="ECO:0000313" key="5">
    <source>
        <dbReference type="Proteomes" id="UP000239867"/>
    </source>
</evidence>
<accession>A0A2L1GLT3</accession>
<dbReference type="NCBIfam" id="TIGR00638">
    <property type="entry name" value="Mop"/>
    <property type="match status" value="2"/>
</dbReference>
<reference evidence="4 5" key="1">
    <citation type="journal article" date="2018" name="MBio">
        <title>Insights into the evolution of host association through the isolation and characterization of a novel human periodontal pathobiont, Desulfobulbus oralis.</title>
        <authorList>
            <person name="Cross K.L."/>
            <person name="Chirania P."/>
            <person name="Xiong W."/>
            <person name="Beall C.J."/>
            <person name="Elkins J.G."/>
            <person name="Giannone R.J."/>
            <person name="Griffen A.L."/>
            <person name="Guss A.M."/>
            <person name="Hettich R.L."/>
            <person name="Joshi S.S."/>
            <person name="Mokrzan E.M."/>
            <person name="Martin R.K."/>
            <person name="Zhulin I.B."/>
            <person name="Leys E.J."/>
            <person name="Podar M."/>
        </authorList>
    </citation>
    <scope>NUCLEOTIDE SEQUENCE [LARGE SCALE GENOMIC DNA]</scope>
    <source>
        <strain evidence="4 5">ORNL</strain>
    </source>
</reference>
<dbReference type="OrthoDB" id="9800709at2"/>
<name>A0A2L1GLT3_9BACT</name>
<dbReference type="Gene3D" id="2.40.50.100">
    <property type="match status" value="2"/>
</dbReference>
<dbReference type="PANTHER" id="PTHR30432:SF1">
    <property type="entry name" value="DNA-BINDING TRANSCRIPTIONAL DUAL REGULATOR MODE"/>
    <property type="match status" value="1"/>
</dbReference>
<feature type="domain" description="Mop" evidence="3">
    <location>
        <begin position="74"/>
        <end position="140"/>
    </location>
</feature>
<evidence type="ECO:0000313" key="4">
    <source>
        <dbReference type="EMBL" id="AVD70635.1"/>
    </source>
</evidence>